<proteinExistence type="inferred from homology"/>
<accession>A0A074XB41</accession>
<dbReference type="SUPFAM" id="SSF51735">
    <property type="entry name" value="NAD(P)-binding Rossmann-fold domains"/>
    <property type="match status" value="1"/>
</dbReference>
<comment type="similarity">
    <text evidence="1">Belongs to the short-chain dehydrogenases/reductases (SDR) family.</text>
</comment>
<dbReference type="PANTHER" id="PTHR44229">
    <property type="entry name" value="15-HYDROXYPROSTAGLANDIN DEHYDROGENASE [NAD(+)]"/>
    <property type="match status" value="1"/>
</dbReference>
<dbReference type="Proteomes" id="UP000030706">
    <property type="component" value="Unassembled WGS sequence"/>
</dbReference>
<sequence>MVWRADPVDFSKRVDRDAIKGRSVLITGGADGLGYGIAKAVAESGAYVTIADMNETLGQQRQSELTEAGYHVHFVKADITSWESLTLAFKAAIEYSPTHSLDIVIANAGLSGGSILEKAFPKDLDENADLPQPSTLDLNVNLTGTYYTTVLALHYFKKTHSPSDNFKKHLILMSSLAGYAEDTLASTYMAAKFGVRGLWKSIRYQEDAFGFPFRTQLIAPCFVRTKMTESFVDHIAKAGVNVSQVEDVVGPVMRVLCDEEVSGRSLCTVGNKVFDMGDDPAGGDGSKALWKALADEEYFGPGAKGLVRYDEFFRSE</sequence>
<gene>
    <name evidence="3" type="ORF">M438DRAFT_277665</name>
</gene>
<name>A0A074XB41_AURPU</name>
<dbReference type="RefSeq" id="XP_029758755.1">
    <property type="nucleotide sequence ID" value="XM_029900944.1"/>
</dbReference>
<dbReference type="GO" id="GO:0016616">
    <property type="term" value="F:oxidoreductase activity, acting on the CH-OH group of donors, NAD or NADP as acceptor"/>
    <property type="evidence" value="ECO:0007669"/>
    <property type="project" value="TreeGrafter"/>
</dbReference>
<dbReference type="AlphaFoldDB" id="A0A074XB41"/>
<protein>
    <submittedName>
        <fullName evidence="3">NAD(P)-binding protein</fullName>
    </submittedName>
</protein>
<dbReference type="GeneID" id="40743250"/>
<evidence type="ECO:0000256" key="2">
    <source>
        <dbReference type="ARBA" id="ARBA00023002"/>
    </source>
</evidence>
<dbReference type="InterPro" id="IPR002347">
    <property type="entry name" value="SDR_fam"/>
</dbReference>
<dbReference type="STRING" id="1043002.A0A074XB41"/>
<evidence type="ECO:0000256" key="1">
    <source>
        <dbReference type="ARBA" id="ARBA00006484"/>
    </source>
</evidence>
<evidence type="ECO:0000313" key="4">
    <source>
        <dbReference type="Proteomes" id="UP000030706"/>
    </source>
</evidence>
<keyword evidence="4" id="KW-1185">Reference proteome</keyword>
<keyword evidence="2" id="KW-0560">Oxidoreductase</keyword>
<dbReference type="HOGENOM" id="CLU_010194_13_3_1"/>
<dbReference type="Gene3D" id="3.40.50.720">
    <property type="entry name" value="NAD(P)-binding Rossmann-like Domain"/>
    <property type="match status" value="1"/>
</dbReference>
<evidence type="ECO:0000313" key="3">
    <source>
        <dbReference type="EMBL" id="KEQ82568.1"/>
    </source>
</evidence>
<dbReference type="OrthoDB" id="5371740at2759"/>
<dbReference type="PRINTS" id="PR00081">
    <property type="entry name" value="GDHRDH"/>
</dbReference>
<dbReference type="Pfam" id="PF00106">
    <property type="entry name" value="adh_short"/>
    <property type="match status" value="1"/>
</dbReference>
<dbReference type="PANTHER" id="PTHR44229:SF4">
    <property type="entry name" value="15-HYDROXYPROSTAGLANDIN DEHYDROGENASE [NAD(+)]"/>
    <property type="match status" value="1"/>
</dbReference>
<dbReference type="InterPro" id="IPR036291">
    <property type="entry name" value="NAD(P)-bd_dom_sf"/>
</dbReference>
<dbReference type="GO" id="GO:0005737">
    <property type="term" value="C:cytoplasm"/>
    <property type="evidence" value="ECO:0007669"/>
    <property type="project" value="TreeGrafter"/>
</dbReference>
<organism evidence="3 4">
    <name type="scientific">Aureobasidium pullulans EXF-150</name>
    <dbReference type="NCBI Taxonomy" id="1043002"/>
    <lineage>
        <taxon>Eukaryota</taxon>
        <taxon>Fungi</taxon>
        <taxon>Dikarya</taxon>
        <taxon>Ascomycota</taxon>
        <taxon>Pezizomycotina</taxon>
        <taxon>Dothideomycetes</taxon>
        <taxon>Dothideomycetidae</taxon>
        <taxon>Dothideales</taxon>
        <taxon>Saccotheciaceae</taxon>
        <taxon>Aureobasidium</taxon>
    </lineage>
</organism>
<dbReference type="EMBL" id="KL584987">
    <property type="protein sequence ID" value="KEQ82568.1"/>
    <property type="molecule type" value="Genomic_DNA"/>
</dbReference>
<reference evidence="3 4" key="1">
    <citation type="journal article" date="2014" name="BMC Genomics">
        <title>Genome sequencing of four Aureobasidium pullulans varieties: biotechnological potential, stress tolerance, and description of new species.</title>
        <authorList>
            <person name="Gostin Ar C."/>
            <person name="Ohm R.A."/>
            <person name="Kogej T."/>
            <person name="Sonjak S."/>
            <person name="Turk M."/>
            <person name="Zajc J."/>
            <person name="Zalar P."/>
            <person name="Grube M."/>
            <person name="Sun H."/>
            <person name="Han J."/>
            <person name="Sharma A."/>
            <person name="Chiniquy J."/>
            <person name="Ngan C.Y."/>
            <person name="Lipzen A."/>
            <person name="Barry K."/>
            <person name="Grigoriev I.V."/>
            <person name="Gunde-Cimerman N."/>
        </authorList>
    </citation>
    <scope>NUCLEOTIDE SEQUENCE [LARGE SCALE GENOMIC DNA]</scope>
    <source>
        <strain evidence="3 4">EXF-150</strain>
    </source>
</reference>